<dbReference type="Pfam" id="PF14234">
    <property type="entry name" value="DUF4336"/>
    <property type="match status" value="1"/>
</dbReference>
<dbReference type="InterPro" id="IPR036866">
    <property type="entry name" value="RibonucZ/Hydroxyglut_hydro"/>
</dbReference>
<reference evidence="1 2" key="1">
    <citation type="submission" date="2016-10" db="EMBL/GenBank/DDBJ databases">
        <authorList>
            <person name="de Groot N.N."/>
        </authorList>
    </citation>
    <scope>NUCLEOTIDE SEQUENCE [LARGE SCALE GENOMIC DNA]</scope>
    <source>
        <strain evidence="1 2">DSM 29433</strain>
    </source>
</reference>
<keyword evidence="2" id="KW-1185">Reference proteome</keyword>
<dbReference type="STRING" id="1123755.SAMN05444714_1260"/>
<dbReference type="Proteomes" id="UP000198926">
    <property type="component" value="Unassembled WGS sequence"/>
</dbReference>
<dbReference type="SUPFAM" id="SSF56281">
    <property type="entry name" value="Metallo-hydrolase/oxidoreductase"/>
    <property type="match status" value="1"/>
</dbReference>
<proteinExistence type="predicted"/>
<protein>
    <recommendedName>
        <fullName evidence="3">DUF4336 domain-containing protein</fullName>
    </recommendedName>
</protein>
<dbReference type="RefSeq" id="WP_090205337.1">
    <property type="nucleotide sequence ID" value="NZ_FOZM01000001.1"/>
</dbReference>
<dbReference type="EMBL" id="FOZM01000001">
    <property type="protein sequence ID" value="SFS10950.1"/>
    <property type="molecule type" value="Genomic_DNA"/>
</dbReference>
<sequence>MDAFGEEIWLIDGGSVMSYGFEYPTRSAIFRLSDGSLVVWSPVGLTEAIRTGVATLGTVAYLIAPNTLHHLAIADWSAAFPDAAIWAPRALASKRPDLTFAGFLDNGAPASWGGELDYHIVPHKITTEAVFFHRPSKTVLFTDLIQQFPPGFHKGWQGIVARLDLMTGDRPNVPRKFRLGFGSKPKARALVKPILDWPADKVVMAHGAPVTSNGQAQLRQTFDWLF</sequence>
<evidence type="ECO:0000313" key="2">
    <source>
        <dbReference type="Proteomes" id="UP000198926"/>
    </source>
</evidence>
<evidence type="ECO:0008006" key="3">
    <source>
        <dbReference type="Google" id="ProtNLM"/>
    </source>
</evidence>
<dbReference type="AlphaFoldDB" id="A0A1I6M5G4"/>
<name>A0A1I6M5G4_9RHOB</name>
<evidence type="ECO:0000313" key="1">
    <source>
        <dbReference type="EMBL" id="SFS10950.1"/>
    </source>
</evidence>
<accession>A0A1I6M5G4</accession>
<organism evidence="1 2">
    <name type="scientific">Yoonia litorea</name>
    <dbReference type="NCBI Taxonomy" id="1123755"/>
    <lineage>
        <taxon>Bacteria</taxon>
        <taxon>Pseudomonadati</taxon>
        <taxon>Pseudomonadota</taxon>
        <taxon>Alphaproteobacteria</taxon>
        <taxon>Rhodobacterales</taxon>
        <taxon>Paracoccaceae</taxon>
        <taxon>Yoonia</taxon>
    </lineage>
</organism>
<dbReference type="InterPro" id="IPR025638">
    <property type="entry name" value="DUF4336"/>
</dbReference>
<dbReference type="PANTHER" id="PTHR33835:SF1">
    <property type="entry name" value="METALLO-BETA-LACTAMASE DOMAIN-CONTAINING PROTEIN"/>
    <property type="match status" value="1"/>
</dbReference>
<dbReference type="PANTHER" id="PTHR33835">
    <property type="entry name" value="YALI0C07656P"/>
    <property type="match status" value="1"/>
</dbReference>
<dbReference type="OrthoDB" id="450111at2"/>
<gene>
    <name evidence="1" type="ORF">SAMN05444714_1260</name>
</gene>